<keyword evidence="2" id="KW-0255">Endonuclease</keyword>
<proteinExistence type="predicted"/>
<keyword evidence="2" id="KW-0540">Nuclease</keyword>
<dbReference type="InterPro" id="IPR029464">
    <property type="entry name" value="HSDR_N"/>
</dbReference>
<dbReference type="InterPro" id="IPR017035">
    <property type="entry name" value="UCP035009_HsdR_All3000-type"/>
</dbReference>
<name>A0A533ID31_PARDE</name>
<dbReference type="PIRSF" id="PIRSF035009">
    <property type="entry name" value="UCP035009_HSDR_N"/>
    <property type="match status" value="1"/>
</dbReference>
<sequence length="354" mass="40037">MSELEVFLNKLGDRVRNHSETIATEEAAKTSIVLPFMQALGYDVFDPAEVIPEFTADAVGKKGEKVDYAIRIGQNIRILVECKGLATRLDRKHLSQLFRYFTVTEAKFAILTNGQLFEFYSDLEEPNKLDSKPFFTFDLLDISGASIGELRKFEKNAFDIDKILANAERLKYVSSIKKYLQSEFDEPSSELIKLVATSVYDGRLTQAVRDNLASAVKFAFRDLVRDAVQAKLSNALARTNEETTDRAVELTADPLDEVNTTQDEVEGMLTIRAIVRDILPGARVGLRDAKSYCAVLVDNNNRKPLARLHFDKKNWQLSLFDTDAEERVPVEGLDAIYQYADRLRATAERYKEAK</sequence>
<evidence type="ECO:0000313" key="3">
    <source>
        <dbReference type="Proteomes" id="UP000315344"/>
    </source>
</evidence>
<dbReference type="Pfam" id="PF13588">
    <property type="entry name" value="HSDR_N_2"/>
    <property type="match status" value="1"/>
</dbReference>
<dbReference type="AlphaFoldDB" id="A0A533ID31"/>
<reference evidence="2 3" key="1">
    <citation type="journal article" date="2017" name="Nat. Commun.">
        <title>In situ click chemistry generation of cyclooxygenase-2 inhibitors.</title>
        <authorList>
            <person name="Bhardwaj A."/>
            <person name="Kaur J."/>
            <person name="Wuest M."/>
            <person name="Wuest F."/>
        </authorList>
    </citation>
    <scope>NUCLEOTIDE SEQUENCE [LARGE SCALE GENOMIC DNA]</scope>
    <source>
        <strain evidence="2">S2_012_000_R3_94</strain>
    </source>
</reference>
<evidence type="ECO:0000259" key="1">
    <source>
        <dbReference type="Pfam" id="PF13588"/>
    </source>
</evidence>
<evidence type="ECO:0000313" key="2">
    <source>
        <dbReference type="EMBL" id="TKW68681.1"/>
    </source>
</evidence>
<dbReference type="EMBL" id="VAFL01000001">
    <property type="protein sequence ID" value="TKW68681.1"/>
    <property type="molecule type" value="Genomic_DNA"/>
</dbReference>
<organism evidence="2 3">
    <name type="scientific">Paracoccus denitrificans</name>
    <dbReference type="NCBI Taxonomy" id="266"/>
    <lineage>
        <taxon>Bacteria</taxon>
        <taxon>Pseudomonadati</taxon>
        <taxon>Pseudomonadota</taxon>
        <taxon>Alphaproteobacteria</taxon>
        <taxon>Rhodobacterales</taxon>
        <taxon>Paracoccaceae</taxon>
        <taxon>Paracoccus</taxon>
    </lineage>
</organism>
<dbReference type="Proteomes" id="UP000315344">
    <property type="component" value="Unassembled WGS sequence"/>
</dbReference>
<keyword evidence="2" id="KW-0378">Hydrolase</keyword>
<protein>
    <submittedName>
        <fullName evidence="2">Restriction endonuclease</fullName>
    </submittedName>
</protein>
<dbReference type="GO" id="GO:0004519">
    <property type="term" value="F:endonuclease activity"/>
    <property type="evidence" value="ECO:0007669"/>
    <property type="project" value="UniProtKB-KW"/>
</dbReference>
<gene>
    <name evidence="2" type="ORF">DI616_01415</name>
</gene>
<accession>A0A533ID31</accession>
<feature type="domain" description="Type I restriction enzyme R protein N-terminal" evidence="1">
    <location>
        <begin position="53"/>
        <end position="122"/>
    </location>
</feature>
<comment type="caution">
    <text evidence="2">The sequence shown here is derived from an EMBL/GenBank/DDBJ whole genome shotgun (WGS) entry which is preliminary data.</text>
</comment>